<dbReference type="OrthoDB" id="10016252at2759"/>
<dbReference type="Pfam" id="PF01494">
    <property type="entry name" value="FAD_binding_3"/>
    <property type="match status" value="1"/>
</dbReference>
<dbReference type="Gene3D" id="3.30.9.10">
    <property type="entry name" value="D-Amino Acid Oxidase, subunit A, domain 2"/>
    <property type="match status" value="1"/>
</dbReference>
<evidence type="ECO:0000313" key="7">
    <source>
        <dbReference type="Proteomes" id="UP000053599"/>
    </source>
</evidence>
<dbReference type="GO" id="GO:0071949">
    <property type="term" value="F:FAD binding"/>
    <property type="evidence" value="ECO:0007669"/>
    <property type="project" value="InterPro"/>
</dbReference>
<reference evidence="6 7" key="1">
    <citation type="submission" date="2015-01" db="EMBL/GenBank/DDBJ databases">
        <title>The Genome Sequence of Exophiala sideris CBS121828.</title>
        <authorList>
            <consortium name="The Broad Institute Genomics Platform"/>
            <person name="Cuomo C."/>
            <person name="de Hoog S."/>
            <person name="Gorbushina A."/>
            <person name="Stielow B."/>
            <person name="Teixiera M."/>
            <person name="Abouelleil A."/>
            <person name="Chapman S.B."/>
            <person name="Priest M."/>
            <person name="Young S.K."/>
            <person name="Wortman J."/>
            <person name="Nusbaum C."/>
            <person name="Birren B."/>
        </authorList>
    </citation>
    <scope>NUCLEOTIDE SEQUENCE [LARGE SCALE GENOMIC DNA]</scope>
    <source>
        <strain evidence="6 7">CBS 121828</strain>
    </source>
</reference>
<dbReference type="InterPro" id="IPR050631">
    <property type="entry name" value="PheA/TfdB_FAD_monoxygenase"/>
</dbReference>
<keyword evidence="1" id="KW-0285">Flavoprotein</keyword>
<dbReference type="InterPro" id="IPR002938">
    <property type="entry name" value="FAD-bd"/>
</dbReference>
<dbReference type="HOGENOM" id="CLU_009665_2_2_1"/>
<evidence type="ECO:0000313" key="6">
    <source>
        <dbReference type="EMBL" id="KIV84440.1"/>
    </source>
</evidence>
<dbReference type="Gene3D" id="3.50.50.60">
    <property type="entry name" value="FAD/NAD(P)-binding domain"/>
    <property type="match status" value="1"/>
</dbReference>
<feature type="domain" description="FAD-binding" evidence="5">
    <location>
        <begin position="20"/>
        <end position="364"/>
    </location>
</feature>
<evidence type="ECO:0000256" key="4">
    <source>
        <dbReference type="ARBA" id="ARBA00023027"/>
    </source>
</evidence>
<dbReference type="SUPFAM" id="SSF51905">
    <property type="entry name" value="FAD/NAD(P)-binding domain"/>
    <property type="match status" value="1"/>
</dbReference>
<evidence type="ECO:0000256" key="3">
    <source>
        <dbReference type="ARBA" id="ARBA00023002"/>
    </source>
</evidence>
<evidence type="ECO:0000259" key="5">
    <source>
        <dbReference type="Pfam" id="PF01494"/>
    </source>
</evidence>
<protein>
    <recommendedName>
        <fullName evidence="5">FAD-binding domain-containing protein</fullName>
    </recommendedName>
</protein>
<name>A0A0D1W6Z6_9EURO</name>
<dbReference type="PANTHER" id="PTHR43476:SF4">
    <property type="entry name" value="BLR0106 PROTEIN"/>
    <property type="match status" value="1"/>
</dbReference>
<keyword evidence="3" id="KW-0560">Oxidoreductase</keyword>
<evidence type="ECO:0000256" key="1">
    <source>
        <dbReference type="ARBA" id="ARBA00022630"/>
    </source>
</evidence>
<evidence type="ECO:0000256" key="2">
    <source>
        <dbReference type="ARBA" id="ARBA00022827"/>
    </source>
</evidence>
<dbReference type="GO" id="GO:0016491">
    <property type="term" value="F:oxidoreductase activity"/>
    <property type="evidence" value="ECO:0007669"/>
    <property type="project" value="UniProtKB-KW"/>
</dbReference>
<dbReference type="PANTHER" id="PTHR43476">
    <property type="entry name" value="3-(3-HYDROXY-PHENYL)PROPIONATE/3-HYDROXYCINNAMIC ACID HYDROXYLASE"/>
    <property type="match status" value="1"/>
</dbReference>
<accession>A0A0D1W6Z6</accession>
<dbReference type="PRINTS" id="PR00420">
    <property type="entry name" value="RNGMNOXGNASE"/>
</dbReference>
<dbReference type="AlphaFoldDB" id="A0A0D1W6Z6"/>
<proteinExistence type="predicted"/>
<organism evidence="6 7">
    <name type="scientific">Exophiala sideris</name>
    <dbReference type="NCBI Taxonomy" id="1016849"/>
    <lineage>
        <taxon>Eukaryota</taxon>
        <taxon>Fungi</taxon>
        <taxon>Dikarya</taxon>
        <taxon>Ascomycota</taxon>
        <taxon>Pezizomycotina</taxon>
        <taxon>Eurotiomycetes</taxon>
        <taxon>Chaetothyriomycetidae</taxon>
        <taxon>Chaetothyriales</taxon>
        <taxon>Herpotrichiellaceae</taxon>
        <taxon>Exophiala</taxon>
    </lineage>
</organism>
<dbReference type="InterPro" id="IPR036188">
    <property type="entry name" value="FAD/NAD-bd_sf"/>
</dbReference>
<dbReference type="EMBL" id="KN846951">
    <property type="protein sequence ID" value="KIV84440.1"/>
    <property type="molecule type" value="Genomic_DNA"/>
</dbReference>
<dbReference type="STRING" id="1016849.A0A0D1W6Z6"/>
<keyword evidence="2" id="KW-0274">FAD</keyword>
<keyword evidence="4" id="KW-0520">NAD</keyword>
<dbReference type="Proteomes" id="UP000053599">
    <property type="component" value="Unassembled WGS sequence"/>
</dbReference>
<sequence>MNPNYASIVPTADETSIEHAQVIIVGAGPVGLLAALKLAQGGIDVLLVEADKQVLQSPRATTYMPIVLNELEKVGLFPDIEKAGHKNKEGIIFRKSHAKGGETLAQLKMAQVPKGSVKYDFAGIHLGQQTLAEIILSHCEKQKTFRIRWGHRFAGVKQSGEADPVSVTCVGPVGEKFFSCDYLIAADGAGSAVRRSLCIPFEGFTWQDFRFVASNVKYDFEGYGGFTTANMIVDEEDWAVIARTGPGDAPWRVAFGVRTDIPEADILKQLPAKYERLLPGPRPLKYELVSANPYWAHQRVAATFKVGKVLLCGDAGHSNNPIGGLGLTTGLLDAAALANCFLRIYNHNEYADALLERYAKVRRDAWINYTDPQSIDFKLRVHSFHPEVQAARDGFFNALNTDPSMHLKMATMMNEVIEDEFALPELNGLPGTEANDIIQGSKSGKD</sequence>
<gene>
    <name evidence="6" type="ORF">PV11_00219</name>
</gene>